<proteinExistence type="predicted"/>
<feature type="domain" description="Phospholipid/glycerol acyltransferase" evidence="3">
    <location>
        <begin position="2"/>
        <end position="94"/>
    </location>
</feature>
<accession>A0A381ZTJ2</accession>
<gene>
    <name evidence="4" type="ORF">METZ01_LOCUS144927</name>
</gene>
<dbReference type="GO" id="GO:0003841">
    <property type="term" value="F:1-acylglycerol-3-phosphate O-acyltransferase activity"/>
    <property type="evidence" value="ECO:0007669"/>
    <property type="project" value="TreeGrafter"/>
</dbReference>
<keyword evidence="1" id="KW-0808">Transferase</keyword>
<dbReference type="PANTHER" id="PTHR10434">
    <property type="entry name" value="1-ACYL-SN-GLYCEROL-3-PHOSPHATE ACYLTRANSFERASE"/>
    <property type="match status" value="1"/>
</dbReference>
<protein>
    <recommendedName>
        <fullName evidence="3">Phospholipid/glycerol acyltransferase domain-containing protein</fullName>
    </recommendedName>
</protein>
<feature type="non-terminal residue" evidence="4">
    <location>
        <position position="1"/>
    </location>
</feature>
<evidence type="ECO:0000256" key="2">
    <source>
        <dbReference type="ARBA" id="ARBA00023315"/>
    </source>
</evidence>
<dbReference type="EMBL" id="UINC01022448">
    <property type="protein sequence ID" value="SVA92073.1"/>
    <property type="molecule type" value="Genomic_DNA"/>
</dbReference>
<dbReference type="InterPro" id="IPR002123">
    <property type="entry name" value="Plipid/glycerol_acylTrfase"/>
</dbReference>
<dbReference type="SUPFAM" id="SSF69593">
    <property type="entry name" value="Glycerol-3-phosphate (1)-acyltransferase"/>
    <property type="match status" value="1"/>
</dbReference>
<reference evidence="4" key="1">
    <citation type="submission" date="2018-05" db="EMBL/GenBank/DDBJ databases">
        <authorList>
            <person name="Lanie J.A."/>
            <person name="Ng W.-L."/>
            <person name="Kazmierczak K.M."/>
            <person name="Andrzejewski T.M."/>
            <person name="Davidsen T.M."/>
            <person name="Wayne K.J."/>
            <person name="Tettelin H."/>
            <person name="Glass J.I."/>
            <person name="Rusch D."/>
            <person name="Podicherti R."/>
            <person name="Tsui H.-C.T."/>
            <person name="Winkler M.E."/>
        </authorList>
    </citation>
    <scope>NUCLEOTIDE SEQUENCE</scope>
</reference>
<evidence type="ECO:0000313" key="4">
    <source>
        <dbReference type="EMBL" id="SVA92073.1"/>
    </source>
</evidence>
<dbReference type="PANTHER" id="PTHR10434:SF66">
    <property type="entry name" value="PHOSPHOLIPID_GLYCEROL ACYLTRANSFERASE DOMAIN-CONTAINING PROTEIN"/>
    <property type="match status" value="1"/>
</dbReference>
<dbReference type="SMART" id="SM00563">
    <property type="entry name" value="PlsC"/>
    <property type="match status" value="1"/>
</dbReference>
<dbReference type="Pfam" id="PF01553">
    <property type="entry name" value="Acyltransferase"/>
    <property type="match status" value="1"/>
</dbReference>
<evidence type="ECO:0000259" key="3">
    <source>
        <dbReference type="SMART" id="SM00563"/>
    </source>
</evidence>
<keyword evidence="2" id="KW-0012">Acyltransferase</keyword>
<evidence type="ECO:0000256" key="1">
    <source>
        <dbReference type="ARBA" id="ARBA00022679"/>
    </source>
</evidence>
<name>A0A381ZTJ2_9ZZZZ</name>
<organism evidence="4">
    <name type="scientific">marine metagenome</name>
    <dbReference type="NCBI Taxonomy" id="408172"/>
    <lineage>
        <taxon>unclassified sequences</taxon>
        <taxon>metagenomes</taxon>
        <taxon>ecological metagenomes</taxon>
    </lineage>
</organism>
<dbReference type="GO" id="GO:0006654">
    <property type="term" value="P:phosphatidic acid biosynthetic process"/>
    <property type="evidence" value="ECO:0007669"/>
    <property type="project" value="TreeGrafter"/>
</dbReference>
<sequence length="146" mass="15918">VQIRWIAKVSLFRIPFVGQAMAAAGYIPVERDNRKKAYKAFNKTLEKIKEGCSIIIFPEGTRSEDGEIGPFKKGSNLIASRAKSPMVPITIIGSSDIIKKGSTTITPGPIQVVISPPVEPGSDKKENEAILESIRNTIIAISRRGR</sequence>
<dbReference type="CDD" id="cd07989">
    <property type="entry name" value="LPLAT_AGPAT-like"/>
    <property type="match status" value="1"/>
</dbReference>
<dbReference type="AlphaFoldDB" id="A0A381ZTJ2"/>